<dbReference type="Pfam" id="PF01471">
    <property type="entry name" value="PG_binding_1"/>
    <property type="match status" value="1"/>
</dbReference>
<dbReference type="GO" id="GO:0016740">
    <property type="term" value="F:transferase activity"/>
    <property type="evidence" value="ECO:0007669"/>
    <property type="project" value="UniProtKB-KW"/>
</dbReference>
<dbReference type="Gene3D" id="1.10.101.10">
    <property type="entry name" value="PGBD-like superfamily/PGBD"/>
    <property type="match status" value="1"/>
</dbReference>
<evidence type="ECO:0000256" key="8">
    <source>
        <dbReference type="SAM" id="SignalP"/>
    </source>
</evidence>
<dbReference type="Proteomes" id="UP000186074">
    <property type="component" value="Chromosome"/>
</dbReference>
<evidence type="ECO:0000313" key="11">
    <source>
        <dbReference type="Proteomes" id="UP000186074"/>
    </source>
</evidence>
<dbReference type="GO" id="GO:0004180">
    <property type="term" value="F:carboxypeptidase activity"/>
    <property type="evidence" value="ECO:0007669"/>
    <property type="project" value="UniProtKB-ARBA"/>
</dbReference>
<dbReference type="AlphaFoldDB" id="A0A1P8KN78"/>
<dbReference type="Pfam" id="PF20142">
    <property type="entry name" value="Scaffold"/>
    <property type="match status" value="1"/>
</dbReference>
<evidence type="ECO:0000256" key="7">
    <source>
        <dbReference type="PROSITE-ProRule" id="PRU01373"/>
    </source>
</evidence>
<evidence type="ECO:0000256" key="1">
    <source>
        <dbReference type="ARBA" id="ARBA00004752"/>
    </source>
</evidence>
<dbReference type="InterPro" id="IPR002477">
    <property type="entry name" value="Peptidoglycan-bd-like"/>
</dbReference>
<keyword evidence="3" id="KW-0808">Transferase</keyword>
<comment type="similarity">
    <text evidence="2">Belongs to the YkuD family.</text>
</comment>
<proteinExistence type="inferred from homology"/>
<dbReference type="UniPathway" id="UPA00219"/>
<dbReference type="GO" id="GO:0071555">
    <property type="term" value="P:cell wall organization"/>
    <property type="evidence" value="ECO:0007669"/>
    <property type="project" value="UniProtKB-UniRule"/>
</dbReference>
<keyword evidence="6 7" id="KW-0961">Cell wall biogenesis/degradation</keyword>
<dbReference type="GO" id="GO:0009252">
    <property type="term" value="P:peptidoglycan biosynthetic process"/>
    <property type="evidence" value="ECO:0007669"/>
    <property type="project" value="UniProtKB-UniPathway"/>
</dbReference>
<feature type="active site" description="Proton donor/acceptor" evidence="7">
    <location>
        <position position="539"/>
    </location>
</feature>
<dbReference type="InterPro" id="IPR005490">
    <property type="entry name" value="LD_TPept_cat_dom"/>
</dbReference>
<dbReference type="InterPro" id="IPR052905">
    <property type="entry name" value="LD-transpeptidase_YkuD-like"/>
</dbReference>
<feature type="signal peptide" evidence="8">
    <location>
        <begin position="1"/>
        <end position="19"/>
    </location>
</feature>
<dbReference type="EMBL" id="CP019070">
    <property type="protein sequence ID" value="APW65988.1"/>
    <property type="molecule type" value="Genomic_DNA"/>
</dbReference>
<evidence type="ECO:0000256" key="2">
    <source>
        <dbReference type="ARBA" id="ARBA00005992"/>
    </source>
</evidence>
<evidence type="ECO:0000256" key="4">
    <source>
        <dbReference type="ARBA" id="ARBA00022960"/>
    </source>
</evidence>
<feature type="chain" id="PRO_5011981016" description="L,D-TPase catalytic domain-containing protein" evidence="8">
    <location>
        <begin position="20"/>
        <end position="642"/>
    </location>
</feature>
<dbReference type="RefSeq" id="WP_076087238.1">
    <property type="nucleotide sequence ID" value="NZ_CP019070.1"/>
</dbReference>
<organism evidence="10 11">
    <name type="scientific">Poseidonibacter parvus</name>
    <dbReference type="NCBI Taxonomy" id="1850254"/>
    <lineage>
        <taxon>Bacteria</taxon>
        <taxon>Pseudomonadati</taxon>
        <taxon>Campylobacterota</taxon>
        <taxon>Epsilonproteobacteria</taxon>
        <taxon>Campylobacterales</taxon>
        <taxon>Arcobacteraceae</taxon>
        <taxon>Poseidonibacter</taxon>
    </lineage>
</organism>
<keyword evidence="4 7" id="KW-0133">Cell shape</keyword>
<gene>
    <name evidence="10" type="ORF">LPB137_09025</name>
</gene>
<dbReference type="CDD" id="cd16913">
    <property type="entry name" value="YkuD_like"/>
    <property type="match status" value="1"/>
</dbReference>
<evidence type="ECO:0000256" key="6">
    <source>
        <dbReference type="ARBA" id="ARBA00023316"/>
    </source>
</evidence>
<dbReference type="SUPFAM" id="SSF53955">
    <property type="entry name" value="Lysozyme-like"/>
    <property type="match status" value="1"/>
</dbReference>
<accession>A0A1P8KN78</accession>
<dbReference type="Gene3D" id="2.40.440.10">
    <property type="entry name" value="L,D-transpeptidase catalytic domain-like"/>
    <property type="match status" value="1"/>
</dbReference>
<evidence type="ECO:0000256" key="5">
    <source>
        <dbReference type="ARBA" id="ARBA00022984"/>
    </source>
</evidence>
<feature type="active site" description="Nucleophile" evidence="7">
    <location>
        <position position="558"/>
    </location>
</feature>
<feature type="domain" description="L,D-TPase catalytic" evidence="9">
    <location>
        <begin position="377"/>
        <end position="581"/>
    </location>
</feature>
<name>A0A1P8KN78_9BACT</name>
<dbReference type="PANTHER" id="PTHR41533:SF1">
    <property type="entry name" value="L,D-TRANSPEPTIDASE YCBB-RELATED"/>
    <property type="match status" value="1"/>
</dbReference>
<comment type="pathway">
    <text evidence="1 7">Cell wall biogenesis; peptidoglycan biosynthesis.</text>
</comment>
<dbReference type="Pfam" id="PF03734">
    <property type="entry name" value="YkuD"/>
    <property type="match status" value="1"/>
</dbReference>
<evidence type="ECO:0000256" key="3">
    <source>
        <dbReference type="ARBA" id="ARBA00022679"/>
    </source>
</evidence>
<keyword evidence="8" id="KW-0732">Signal</keyword>
<dbReference type="KEGG" id="alp:LPB137_09025"/>
<dbReference type="GO" id="GO:0008360">
    <property type="term" value="P:regulation of cell shape"/>
    <property type="evidence" value="ECO:0007669"/>
    <property type="project" value="UniProtKB-UniRule"/>
</dbReference>
<keyword evidence="11" id="KW-1185">Reference proteome</keyword>
<dbReference type="PROSITE" id="PS52029">
    <property type="entry name" value="LD_TPASE"/>
    <property type="match status" value="1"/>
</dbReference>
<dbReference type="PANTHER" id="PTHR41533">
    <property type="entry name" value="L,D-TRANSPEPTIDASE HI_1667-RELATED"/>
    <property type="match status" value="1"/>
</dbReference>
<evidence type="ECO:0000259" key="9">
    <source>
        <dbReference type="PROSITE" id="PS52029"/>
    </source>
</evidence>
<dbReference type="OrthoDB" id="9778545at2"/>
<evidence type="ECO:0000313" key="10">
    <source>
        <dbReference type="EMBL" id="APW65988.1"/>
    </source>
</evidence>
<dbReference type="InterPro" id="IPR036366">
    <property type="entry name" value="PGBDSf"/>
</dbReference>
<reference evidence="10 11" key="1">
    <citation type="submission" date="2017-01" db="EMBL/GenBank/DDBJ databases">
        <title>Genome sequencing of Arcobacter sp. LPB0137.</title>
        <authorList>
            <person name="Lee G.-W."/>
            <person name="Yi H."/>
        </authorList>
    </citation>
    <scope>NUCLEOTIDE SEQUENCE [LARGE SCALE GENOMIC DNA]</scope>
    <source>
        <strain evidence="10 11">LPB0137</strain>
    </source>
</reference>
<dbReference type="InterPro" id="IPR023346">
    <property type="entry name" value="Lysozyme-like_dom_sf"/>
</dbReference>
<protein>
    <recommendedName>
        <fullName evidence="9">L,D-TPase catalytic domain-containing protein</fullName>
    </recommendedName>
</protein>
<dbReference type="InterPro" id="IPR045380">
    <property type="entry name" value="LD_TPept_scaffold_dom"/>
</dbReference>
<dbReference type="InterPro" id="IPR038063">
    <property type="entry name" value="Transpep_catalytic_dom"/>
</dbReference>
<keyword evidence="5 7" id="KW-0573">Peptidoglycan synthesis</keyword>
<sequence>MYNLKFVFTALFLTNSLFALTDIKPSNIEENKIVEKIEEVENIKPSEEEIFIQDSKRTVKQLLSLRKIPNSFLSNSSIRAYYKNFENQLIWSDKNGIKDISLSLLETIKNDPVLKPNVKKAFNLGKVLNELTKIEKENDKYIESMAKIDFMLTSIYDKYMNYLSKGYINWKGFKRELRKLDRKEEILADWEKHNANKNSKSLLKTAIMENDLNLAFNEVNYTYPKAKELSKTIQEFEKIAQAGGYVKLPKFKRLEEGDKSPVVSILRERLLQSNDLKADNCDLQKDITPENISQIKREEIPTTQVDTLVIENNCYESFDKNVKDAVISFQKNHGLTADGIVGPSTRKYLNISVESKIVKMRLNLERMRWLPRSLGEKFLLVNIPDYKLKMYENDEVKLAMKVVVGTRKNPTPIFSNKMSFVVLNPYWRIPPRIVKREIIPKLLKNPGYLNGKGINLYENWDHNSTQFDLNSIDWNLYDENRVATTNLTTSIIDGEEVQIEETVEPEKGPTMRFIQMPSNKNPLGRMKFMFPNKYAVYLHDTPAKRYFNYTKRALSHGCIRLAEPKELLKVIASEDENLDYTRASNILEDIEKTQIGLKKKIPVHMVYLTSWVDENNIVQFRDDVYRYDRMQKKLLYKKNQYM</sequence>
<dbReference type="SUPFAM" id="SSF141523">
    <property type="entry name" value="L,D-transpeptidase catalytic domain-like"/>
    <property type="match status" value="1"/>
</dbReference>